<feature type="transmembrane region" description="Helical" evidence="10">
    <location>
        <begin position="38"/>
        <end position="56"/>
    </location>
</feature>
<dbReference type="Pfam" id="PF08022">
    <property type="entry name" value="FAD_binding_8"/>
    <property type="match status" value="1"/>
</dbReference>
<protein>
    <recommendedName>
        <fullName evidence="11">FAD-binding FR-type domain-containing protein</fullName>
    </recommendedName>
</protein>
<accession>A0AA41S2Q3</accession>
<dbReference type="SUPFAM" id="SSF63380">
    <property type="entry name" value="Riboflavin synthase domain-like"/>
    <property type="match status" value="1"/>
</dbReference>
<dbReference type="InterPro" id="IPR017927">
    <property type="entry name" value="FAD-bd_FR_type"/>
</dbReference>
<dbReference type="GO" id="GO:0016175">
    <property type="term" value="F:superoxide-generating NAD(P)H oxidase activity"/>
    <property type="evidence" value="ECO:0007669"/>
    <property type="project" value="UniProtKB-ARBA"/>
</dbReference>
<gene>
    <name evidence="12" type="ORF">MKW94_005083</name>
</gene>
<evidence type="ECO:0000256" key="9">
    <source>
        <dbReference type="ARBA" id="ARBA00023136"/>
    </source>
</evidence>
<dbReference type="InterPro" id="IPR013121">
    <property type="entry name" value="Fe_red_NAD-bd_6"/>
</dbReference>
<reference evidence="12" key="1">
    <citation type="submission" date="2022-03" db="EMBL/GenBank/DDBJ databases">
        <title>A functionally conserved STORR gene fusion in Papaver species that diverged 16.8 million years ago.</title>
        <authorList>
            <person name="Catania T."/>
        </authorList>
    </citation>
    <scope>NUCLEOTIDE SEQUENCE</scope>
    <source>
        <strain evidence="12">S-191538</strain>
    </source>
</reference>
<dbReference type="InterPro" id="IPR013112">
    <property type="entry name" value="FAD-bd_8"/>
</dbReference>
<dbReference type="GO" id="GO:0046872">
    <property type="term" value="F:metal ion binding"/>
    <property type="evidence" value="ECO:0007669"/>
    <property type="project" value="UniProtKB-KW"/>
</dbReference>
<dbReference type="SUPFAM" id="SSF52343">
    <property type="entry name" value="Ferredoxin reductase-like, C-terminal NADP-linked domain"/>
    <property type="match status" value="1"/>
</dbReference>
<dbReference type="InterPro" id="IPR050369">
    <property type="entry name" value="RBOH/FRE"/>
</dbReference>
<comment type="caution">
    <text evidence="12">The sequence shown here is derived from an EMBL/GenBank/DDBJ whole genome shotgun (WGS) entry which is preliminary data.</text>
</comment>
<evidence type="ECO:0000256" key="7">
    <source>
        <dbReference type="ARBA" id="ARBA00022989"/>
    </source>
</evidence>
<evidence type="ECO:0000256" key="5">
    <source>
        <dbReference type="ARBA" id="ARBA00022827"/>
    </source>
</evidence>
<dbReference type="InterPro" id="IPR039261">
    <property type="entry name" value="FNR_nucleotide-bd"/>
</dbReference>
<dbReference type="PANTHER" id="PTHR11972:SF127">
    <property type="entry name" value="RESPIRATORY BURST OXIDASE HOMOLOG PROTEIN A-LIKE"/>
    <property type="match status" value="1"/>
</dbReference>
<dbReference type="PROSITE" id="PS51384">
    <property type="entry name" value="FAD_FR"/>
    <property type="match status" value="1"/>
</dbReference>
<dbReference type="CDD" id="cd06186">
    <property type="entry name" value="NOX_Duox_like_FAD_NADP"/>
    <property type="match status" value="1"/>
</dbReference>
<evidence type="ECO:0000259" key="11">
    <source>
        <dbReference type="PROSITE" id="PS51384"/>
    </source>
</evidence>
<evidence type="ECO:0000256" key="3">
    <source>
        <dbReference type="ARBA" id="ARBA00022692"/>
    </source>
</evidence>
<keyword evidence="5" id="KW-0274">FAD</keyword>
<dbReference type="EMBL" id="JAJJMA010117673">
    <property type="protein sequence ID" value="MCL7031942.1"/>
    <property type="molecule type" value="Genomic_DNA"/>
</dbReference>
<dbReference type="FunFam" id="2.40.30.10:FF:000059">
    <property type="entry name" value="dual oxidase isoform X1"/>
    <property type="match status" value="1"/>
</dbReference>
<dbReference type="PANTHER" id="PTHR11972">
    <property type="entry name" value="NADPH OXIDASE"/>
    <property type="match status" value="1"/>
</dbReference>
<dbReference type="GO" id="GO:0016174">
    <property type="term" value="F:NAD(P)H oxidase H2O2-forming activity"/>
    <property type="evidence" value="ECO:0007669"/>
    <property type="project" value="TreeGrafter"/>
</dbReference>
<dbReference type="Pfam" id="PF08030">
    <property type="entry name" value="NAD_binding_6"/>
    <property type="match status" value="1"/>
</dbReference>
<dbReference type="Gene3D" id="3.40.50.80">
    <property type="entry name" value="Nucleotide-binding domain of ferredoxin-NADP reductase (FNR) module"/>
    <property type="match status" value="1"/>
</dbReference>
<dbReference type="GO" id="GO:0009653">
    <property type="term" value="P:anatomical structure morphogenesis"/>
    <property type="evidence" value="ECO:0007669"/>
    <property type="project" value="UniProtKB-ARBA"/>
</dbReference>
<evidence type="ECO:0000256" key="6">
    <source>
        <dbReference type="ARBA" id="ARBA00022857"/>
    </source>
</evidence>
<dbReference type="GO" id="GO:0042742">
    <property type="term" value="P:defense response to bacterium"/>
    <property type="evidence" value="ECO:0007669"/>
    <property type="project" value="UniProtKB-ARBA"/>
</dbReference>
<evidence type="ECO:0000256" key="10">
    <source>
        <dbReference type="SAM" id="Phobius"/>
    </source>
</evidence>
<dbReference type="GO" id="GO:0005886">
    <property type="term" value="C:plasma membrane"/>
    <property type="evidence" value="ECO:0007669"/>
    <property type="project" value="TreeGrafter"/>
</dbReference>
<name>A0AA41S2Q3_PAPNU</name>
<keyword evidence="8" id="KW-0560">Oxidoreductase</keyword>
<sequence length="277" mass="31798">MAIAFTLATHVSRRKSSTLPQPLRKVTGYNTFWYSHHLFVFVYVLLIIHSMFLFLTKDISEKTTWMYIAIPVLLYAGERIVRAIRSEFDRVEIVKATTYPGKVLSLKMSKPAGFTYRSGMYIFLQCPDISPFEWHPLSLTSAPEDDHLSVHIRTLGDWSYQIFSHFQEAIISGHPQQYPKVYIDGPYGASSQDHVKYDIVVLVGLGIGATPFISVIKDIIHRTLQRPTIVEDEESGVTEVCTSKAYLYWVTREQSSFGWFRDVMKEISEKNQNNVSN</sequence>
<keyword evidence="6" id="KW-0521">NADP</keyword>
<dbReference type="AlphaFoldDB" id="A0AA41S2Q3"/>
<proteinExistence type="predicted"/>
<dbReference type="InterPro" id="IPR017938">
    <property type="entry name" value="Riboflavin_synthase-like_b-brl"/>
</dbReference>
<keyword evidence="2" id="KW-0285">Flavoprotein</keyword>
<dbReference type="Gene3D" id="2.40.30.10">
    <property type="entry name" value="Translation factors"/>
    <property type="match status" value="1"/>
</dbReference>
<keyword evidence="13" id="KW-1185">Reference proteome</keyword>
<organism evidence="12 13">
    <name type="scientific">Papaver nudicaule</name>
    <name type="common">Iceland poppy</name>
    <dbReference type="NCBI Taxonomy" id="74823"/>
    <lineage>
        <taxon>Eukaryota</taxon>
        <taxon>Viridiplantae</taxon>
        <taxon>Streptophyta</taxon>
        <taxon>Embryophyta</taxon>
        <taxon>Tracheophyta</taxon>
        <taxon>Spermatophyta</taxon>
        <taxon>Magnoliopsida</taxon>
        <taxon>Ranunculales</taxon>
        <taxon>Papaveraceae</taxon>
        <taxon>Papaveroideae</taxon>
        <taxon>Papaver</taxon>
    </lineage>
</organism>
<evidence type="ECO:0000256" key="4">
    <source>
        <dbReference type="ARBA" id="ARBA00022723"/>
    </source>
</evidence>
<evidence type="ECO:0000256" key="2">
    <source>
        <dbReference type="ARBA" id="ARBA00022630"/>
    </source>
</evidence>
<evidence type="ECO:0000313" key="12">
    <source>
        <dbReference type="EMBL" id="MCL7031942.1"/>
    </source>
</evidence>
<keyword evidence="3 10" id="KW-0812">Transmembrane</keyword>
<keyword evidence="9 10" id="KW-0472">Membrane</keyword>
<evidence type="ECO:0000313" key="13">
    <source>
        <dbReference type="Proteomes" id="UP001177140"/>
    </source>
</evidence>
<comment type="subcellular location">
    <subcellularLocation>
        <location evidence="1">Membrane</location>
        <topology evidence="1">Multi-pass membrane protein</topology>
    </subcellularLocation>
</comment>
<evidence type="ECO:0000256" key="1">
    <source>
        <dbReference type="ARBA" id="ARBA00004141"/>
    </source>
</evidence>
<dbReference type="Proteomes" id="UP001177140">
    <property type="component" value="Unassembled WGS sequence"/>
</dbReference>
<keyword evidence="7 10" id="KW-1133">Transmembrane helix</keyword>
<feature type="domain" description="FAD-binding FR-type" evidence="11">
    <location>
        <begin position="86"/>
        <end position="193"/>
    </location>
</feature>
<evidence type="ECO:0000256" key="8">
    <source>
        <dbReference type="ARBA" id="ARBA00023002"/>
    </source>
</evidence>
<keyword evidence="4" id="KW-0479">Metal-binding</keyword>